<dbReference type="GO" id="GO:0016226">
    <property type="term" value="P:iron-sulfur cluster assembly"/>
    <property type="evidence" value="ECO:0007669"/>
    <property type="project" value="InterPro"/>
</dbReference>
<dbReference type="Gene3D" id="3.90.1010.10">
    <property type="match status" value="1"/>
</dbReference>
<name>A0AAE4Z6Z3_9BACT</name>
<dbReference type="Proteomes" id="UP000702544">
    <property type="component" value="Unassembled WGS sequence"/>
</dbReference>
<dbReference type="AlphaFoldDB" id="A0AAE4Z6Z3"/>
<gene>
    <name evidence="2" type="ORF">GWO12_00630</name>
</gene>
<accession>A0AAE4Z6Z3</accession>
<proteinExistence type="predicted"/>
<dbReference type="GO" id="GO:0005506">
    <property type="term" value="F:iron ion binding"/>
    <property type="evidence" value="ECO:0007669"/>
    <property type="project" value="InterPro"/>
</dbReference>
<organism evidence="2 3">
    <name type="scientific">Candidatus Kutchimonas denitrificans</name>
    <dbReference type="NCBI Taxonomy" id="3056748"/>
    <lineage>
        <taxon>Bacteria</taxon>
        <taxon>Pseudomonadati</taxon>
        <taxon>Gemmatimonadota</taxon>
        <taxon>Gemmatimonadia</taxon>
        <taxon>Candidatus Palauibacterales</taxon>
        <taxon>Candidatus Palauibacteraceae</taxon>
        <taxon>Candidatus Kutchimonas</taxon>
    </lineage>
</organism>
<dbReference type="SUPFAM" id="SSF82649">
    <property type="entry name" value="SufE/NifU"/>
    <property type="match status" value="1"/>
</dbReference>
<dbReference type="GO" id="GO:0051536">
    <property type="term" value="F:iron-sulfur cluster binding"/>
    <property type="evidence" value="ECO:0007669"/>
    <property type="project" value="InterPro"/>
</dbReference>
<protein>
    <submittedName>
        <fullName evidence="2">Iron-sulfur cluster assembly scaffold protein</fullName>
    </submittedName>
</protein>
<comment type="caution">
    <text evidence="2">The sequence shown here is derived from an EMBL/GenBank/DDBJ whole genome shotgun (WGS) entry which is preliminary data.</text>
</comment>
<evidence type="ECO:0000313" key="2">
    <source>
        <dbReference type="EMBL" id="NIR73612.1"/>
    </source>
</evidence>
<reference evidence="2 3" key="1">
    <citation type="submission" date="2020-01" db="EMBL/GenBank/DDBJ databases">
        <title>Genomes assembled from Gulf of Kutch pelagic sediment metagenomes.</title>
        <authorList>
            <person name="Chandrashekar M."/>
            <person name="Mahajan M.S."/>
            <person name="Dave K.J."/>
            <person name="Vatsa P."/>
            <person name="Nathani N.M."/>
        </authorList>
    </citation>
    <scope>NUCLEOTIDE SEQUENCE [LARGE SCALE GENOMIC DNA]</scope>
    <source>
        <strain evidence="2">KS3-K002</strain>
    </source>
</reference>
<evidence type="ECO:0000313" key="3">
    <source>
        <dbReference type="Proteomes" id="UP000702544"/>
    </source>
</evidence>
<sequence>MDRETAILRLVDHYKNPRCSGAIEDADVNMPGGNPGCGDVVNIYVKSDGERIERASFVGTGCTISQAAASILLDRVNREELSFQDVLDYEYDDMIDELGRDVVGFRHRCATLALGTLKAAVKTIEMDGKLRTAGHSEEDIRRLRQQLAARAAGAGLVVGEDAESTSRAGER</sequence>
<dbReference type="PANTHER" id="PTHR10093">
    <property type="entry name" value="IRON-SULFUR CLUSTER ASSEMBLY ENZYME NIFU HOMOLOG"/>
    <property type="match status" value="1"/>
</dbReference>
<evidence type="ECO:0000259" key="1">
    <source>
        <dbReference type="Pfam" id="PF01592"/>
    </source>
</evidence>
<dbReference type="EMBL" id="JAACAK010000002">
    <property type="protein sequence ID" value="NIR73612.1"/>
    <property type="molecule type" value="Genomic_DNA"/>
</dbReference>
<dbReference type="InterPro" id="IPR002871">
    <property type="entry name" value="NIF_FeS_clus_asmbl_NifU_N"/>
</dbReference>
<feature type="domain" description="NIF system FeS cluster assembly NifU N-terminal" evidence="1">
    <location>
        <begin position="10"/>
        <end position="124"/>
    </location>
</feature>
<dbReference type="Pfam" id="PF01592">
    <property type="entry name" value="NifU_N"/>
    <property type="match status" value="1"/>
</dbReference>
<dbReference type="CDD" id="cd06664">
    <property type="entry name" value="IscU_like"/>
    <property type="match status" value="1"/>
</dbReference>